<organism evidence="15 16">
    <name type="scientific">Micavibrio aeruginosavorus</name>
    <dbReference type="NCBI Taxonomy" id="349221"/>
    <lineage>
        <taxon>Bacteria</taxon>
        <taxon>Pseudomonadati</taxon>
        <taxon>Bdellovibrionota</taxon>
        <taxon>Bdellovibrionia</taxon>
        <taxon>Bdellovibrionales</taxon>
        <taxon>Pseudobdellovibrionaceae</taxon>
        <taxon>Micavibrio</taxon>
    </lineage>
</organism>
<keyword evidence="2 11" id="KW-0489">Methyltransferase</keyword>
<evidence type="ECO:0000313" key="15">
    <source>
        <dbReference type="EMBL" id="PZO83604.1"/>
    </source>
</evidence>
<dbReference type="InterPro" id="IPR015507">
    <property type="entry name" value="rRNA-MeTfrase_E"/>
</dbReference>
<evidence type="ECO:0000256" key="2">
    <source>
        <dbReference type="ARBA" id="ARBA00022603"/>
    </source>
</evidence>
<evidence type="ECO:0000256" key="12">
    <source>
        <dbReference type="PIRSR" id="PIRSR005461-1"/>
    </source>
</evidence>
<feature type="binding site" evidence="11">
    <location>
        <position position="132"/>
    </location>
    <ligand>
        <name>S-adenosyl-L-methionine</name>
        <dbReference type="ChEBI" id="CHEBI:59789"/>
    </ligand>
</feature>
<evidence type="ECO:0000256" key="3">
    <source>
        <dbReference type="ARBA" id="ARBA00022679"/>
    </source>
</evidence>
<dbReference type="InterPro" id="IPR002877">
    <property type="entry name" value="RNA_MeTrfase_FtsJ_dom"/>
</dbReference>
<evidence type="ECO:0000256" key="9">
    <source>
        <dbReference type="ARBA" id="ARBA00042745"/>
    </source>
</evidence>
<comment type="function">
    <text evidence="5 11">Specifically methylates the uridine in position 2552 of 23S rRNA at the 2'-O position of the ribose in the fully assembled 50S ribosomal subunit.</text>
</comment>
<keyword evidence="11" id="KW-0963">Cytoplasm</keyword>
<dbReference type="EC" id="2.1.1.166" evidence="6 11"/>
<evidence type="ECO:0000256" key="11">
    <source>
        <dbReference type="HAMAP-Rule" id="MF_01547"/>
    </source>
</evidence>
<proteinExistence type="inferred from homology"/>
<comment type="subcellular location">
    <subcellularLocation>
        <location evidence="11">Cytoplasm</location>
    </subcellularLocation>
</comment>
<keyword evidence="3 11" id="KW-0808">Transferase</keyword>
<dbReference type="AlphaFoldDB" id="A0A2W4ZMN9"/>
<gene>
    <name evidence="11" type="primary">rlmE</name>
    <name evidence="11" type="synonym">ftsJ</name>
    <name evidence="11" type="synonym">rrmJ</name>
    <name evidence="15" type="ORF">DI626_08935</name>
</gene>
<evidence type="ECO:0000256" key="5">
    <source>
        <dbReference type="ARBA" id="ARBA00037569"/>
    </source>
</evidence>
<feature type="binding site" evidence="11">
    <location>
        <position position="157"/>
    </location>
    <ligand>
        <name>S-adenosyl-L-methionine</name>
        <dbReference type="ChEBI" id="CHEBI:59789"/>
    </ligand>
</feature>
<feature type="binding site" evidence="11">
    <location>
        <position position="98"/>
    </location>
    <ligand>
        <name>S-adenosyl-L-methionine</name>
        <dbReference type="ChEBI" id="CHEBI:59789"/>
    </ligand>
</feature>
<dbReference type="GO" id="GO:0008650">
    <property type="term" value="F:rRNA (uridine-2'-O-)-methyltransferase activity"/>
    <property type="evidence" value="ECO:0007669"/>
    <property type="project" value="UniProtKB-UniRule"/>
</dbReference>
<comment type="similarity">
    <text evidence="11">Belongs to the class I-like SAM-binding methyltransferase superfamily. RNA methyltransferase RlmE family.</text>
</comment>
<sequence>MGRTKTSIWPPRSVSCFSPFAYPARLWFCKLMKKIKTARGRKISSIKWLERQLTDPYVVKAKKEGYRSRAAYKILEIDEKVHVLKKGQTIVDLGAAPGGWCQVAVQKGCKHVVAIDLLEMEPIEGVTFFQMDFMTDEAPETLITALNGERPDVVLSDMAHNTIGHPQTDHLKIVALVEAAYEFAVEVLAQNGSFIAKVFQGGTEGELLARMKRDFKSVKHIKPPSSRKESPETFVVATGFRKQ</sequence>
<dbReference type="InterPro" id="IPR050082">
    <property type="entry name" value="RNA_methyltr_RlmE"/>
</dbReference>
<evidence type="ECO:0000256" key="7">
    <source>
        <dbReference type="ARBA" id="ARBA00041129"/>
    </source>
</evidence>
<evidence type="ECO:0000256" key="4">
    <source>
        <dbReference type="ARBA" id="ARBA00022691"/>
    </source>
</evidence>
<evidence type="ECO:0000256" key="1">
    <source>
        <dbReference type="ARBA" id="ARBA00022552"/>
    </source>
</evidence>
<feature type="region of interest" description="Disordered" evidence="13">
    <location>
        <begin position="221"/>
        <end position="243"/>
    </location>
</feature>
<comment type="catalytic activity">
    <reaction evidence="10 11">
        <text>uridine(2552) in 23S rRNA + S-adenosyl-L-methionine = 2'-O-methyluridine(2552) in 23S rRNA + S-adenosyl-L-homocysteine + H(+)</text>
        <dbReference type="Rhea" id="RHEA:42720"/>
        <dbReference type="Rhea" id="RHEA-COMP:10202"/>
        <dbReference type="Rhea" id="RHEA-COMP:10203"/>
        <dbReference type="ChEBI" id="CHEBI:15378"/>
        <dbReference type="ChEBI" id="CHEBI:57856"/>
        <dbReference type="ChEBI" id="CHEBI:59789"/>
        <dbReference type="ChEBI" id="CHEBI:65315"/>
        <dbReference type="ChEBI" id="CHEBI:74478"/>
        <dbReference type="EC" id="2.1.1.166"/>
    </reaction>
</comment>
<feature type="binding site" evidence="11">
    <location>
        <position position="116"/>
    </location>
    <ligand>
        <name>S-adenosyl-L-methionine</name>
        <dbReference type="ChEBI" id="CHEBI:59789"/>
    </ligand>
</feature>
<dbReference type="PIRSF" id="PIRSF005461">
    <property type="entry name" value="23S_rRNA_mtase"/>
    <property type="match status" value="1"/>
</dbReference>
<dbReference type="Pfam" id="PF01728">
    <property type="entry name" value="FtsJ"/>
    <property type="match status" value="1"/>
</dbReference>
<dbReference type="Gene3D" id="3.40.50.150">
    <property type="entry name" value="Vaccinia Virus protein VP39"/>
    <property type="match status" value="1"/>
</dbReference>
<dbReference type="PANTHER" id="PTHR10920:SF18">
    <property type="entry name" value="RRNA METHYLTRANSFERASE 2, MITOCHONDRIAL"/>
    <property type="match status" value="1"/>
</dbReference>
<evidence type="ECO:0000256" key="8">
    <source>
        <dbReference type="ARBA" id="ARBA00041995"/>
    </source>
</evidence>
<dbReference type="Proteomes" id="UP000249557">
    <property type="component" value="Unassembled WGS sequence"/>
</dbReference>
<dbReference type="HAMAP" id="MF_01547">
    <property type="entry name" value="RNA_methyltr_E"/>
    <property type="match status" value="1"/>
</dbReference>
<keyword evidence="1 11" id="KW-0698">rRNA processing</keyword>
<protein>
    <recommendedName>
        <fullName evidence="7 11">Ribosomal RNA large subunit methyltransferase E</fullName>
        <ecNumber evidence="6 11">2.1.1.166</ecNumber>
    </recommendedName>
    <alternativeName>
        <fullName evidence="9 11">23S rRNA Um2552 methyltransferase</fullName>
    </alternativeName>
    <alternativeName>
        <fullName evidence="8 11">rRNA (uridine-2'-O-)-methyltransferase</fullName>
    </alternativeName>
</protein>
<dbReference type="EMBL" id="QFNK01000205">
    <property type="protein sequence ID" value="PZO83604.1"/>
    <property type="molecule type" value="Genomic_DNA"/>
</dbReference>
<dbReference type="CDD" id="cd02440">
    <property type="entry name" value="AdoMet_MTases"/>
    <property type="match status" value="1"/>
</dbReference>
<evidence type="ECO:0000259" key="14">
    <source>
        <dbReference type="Pfam" id="PF01728"/>
    </source>
</evidence>
<feature type="binding site" evidence="11">
    <location>
        <position position="100"/>
    </location>
    <ligand>
        <name>S-adenosyl-L-methionine</name>
        <dbReference type="ChEBI" id="CHEBI:59789"/>
    </ligand>
</feature>
<evidence type="ECO:0000256" key="6">
    <source>
        <dbReference type="ARBA" id="ARBA00038861"/>
    </source>
</evidence>
<dbReference type="InterPro" id="IPR029063">
    <property type="entry name" value="SAM-dependent_MTases_sf"/>
</dbReference>
<comment type="caution">
    <text evidence="15">The sequence shown here is derived from an EMBL/GenBank/DDBJ whole genome shotgun (WGS) entry which is preliminary data.</text>
</comment>
<evidence type="ECO:0000256" key="13">
    <source>
        <dbReference type="SAM" id="MobiDB-lite"/>
    </source>
</evidence>
<dbReference type="PANTHER" id="PTHR10920">
    <property type="entry name" value="RIBOSOMAL RNA METHYLTRANSFERASE"/>
    <property type="match status" value="1"/>
</dbReference>
<dbReference type="GO" id="GO:0005737">
    <property type="term" value="C:cytoplasm"/>
    <property type="evidence" value="ECO:0007669"/>
    <property type="project" value="UniProtKB-SubCell"/>
</dbReference>
<accession>A0A2W4ZMN9</accession>
<feature type="domain" description="Ribosomal RNA methyltransferase FtsJ" evidence="14">
    <location>
        <begin position="66"/>
        <end position="240"/>
    </location>
</feature>
<name>A0A2W4ZMN9_9BACT</name>
<reference evidence="15 16" key="1">
    <citation type="submission" date="2017-08" db="EMBL/GenBank/DDBJ databases">
        <title>Infants hospitalized years apart are colonized by the same room-sourced microbial strains.</title>
        <authorList>
            <person name="Brooks B."/>
            <person name="Olm M.R."/>
            <person name="Firek B.A."/>
            <person name="Baker R."/>
            <person name="Thomas B.C."/>
            <person name="Morowitz M.J."/>
            <person name="Banfield J.F."/>
        </authorList>
    </citation>
    <scope>NUCLEOTIDE SEQUENCE [LARGE SCALE GENOMIC DNA]</scope>
    <source>
        <strain evidence="15">S2_018_000_R2_104</strain>
    </source>
</reference>
<evidence type="ECO:0000256" key="10">
    <source>
        <dbReference type="ARBA" id="ARBA00048970"/>
    </source>
</evidence>
<evidence type="ECO:0000313" key="16">
    <source>
        <dbReference type="Proteomes" id="UP000249557"/>
    </source>
</evidence>
<feature type="active site" description="Proton acceptor" evidence="11 12">
    <location>
        <position position="197"/>
    </location>
</feature>
<keyword evidence="4 11" id="KW-0949">S-adenosyl-L-methionine</keyword>
<dbReference type="SUPFAM" id="SSF53335">
    <property type="entry name" value="S-adenosyl-L-methionine-dependent methyltransferases"/>
    <property type="match status" value="1"/>
</dbReference>